<dbReference type="InterPro" id="IPR001387">
    <property type="entry name" value="Cro/C1-type_HTH"/>
</dbReference>
<dbReference type="Proteomes" id="UP000281738">
    <property type="component" value="Unassembled WGS sequence"/>
</dbReference>
<dbReference type="GO" id="GO:0003677">
    <property type="term" value="F:DNA binding"/>
    <property type="evidence" value="ECO:0007669"/>
    <property type="project" value="InterPro"/>
</dbReference>
<name>A0A3N2CTW6_9ACTN</name>
<keyword evidence="3" id="KW-1185">Reference proteome</keyword>
<gene>
    <name evidence="2" type="ORF">EDD33_1824</name>
</gene>
<dbReference type="EMBL" id="RKHO01000001">
    <property type="protein sequence ID" value="ROR90967.1"/>
    <property type="molecule type" value="Genomic_DNA"/>
</dbReference>
<reference evidence="2 3" key="1">
    <citation type="submission" date="2018-11" db="EMBL/GenBank/DDBJ databases">
        <title>Sequencing the genomes of 1000 actinobacteria strains.</title>
        <authorList>
            <person name="Klenk H.-P."/>
        </authorList>
    </citation>
    <scope>NUCLEOTIDE SEQUENCE [LARGE SCALE GENOMIC DNA]</scope>
    <source>
        <strain evidence="2 3">DSM 12652</strain>
    </source>
</reference>
<dbReference type="PROSITE" id="PS50943">
    <property type="entry name" value="HTH_CROC1"/>
    <property type="match status" value="1"/>
</dbReference>
<dbReference type="SUPFAM" id="SSF47413">
    <property type="entry name" value="lambda repressor-like DNA-binding domains"/>
    <property type="match status" value="1"/>
</dbReference>
<proteinExistence type="predicted"/>
<dbReference type="CDD" id="cd00093">
    <property type="entry name" value="HTH_XRE"/>
    <property type="match status" value="1"/>
</dbReference>
<evidence type="ECO:0000259" key="1">
    <source>
        <dbReference type="PROSITE" id="PS50943"/>
    </source>
</evidence>
<dbReference type="InterPro" id="IPR010982">
    <property type="entry name" value="Lambda_DNA-bd_dom_sf"/>
</dbReference>
<comment type="caution">
    <text evidence="2">The sequence shown here is derived from an EMBL/GenBank/DDBJ whole genome shotgun (WGS) entry which is preliminary data.</text>
</comment>
<evidence type="ECO:0000313" key="2">
    <source>
        <dbReference type="EMBL" id="ROR90967.1"/>
    </source>
</evidence>
<dbReference type="Pfam" id="PF01381">
    <property type="entry name" value="HTH_3"/>
    <property type="match status" value="1"/>
</dbReference>
<dbReference type="Gene3D" id="1.10.260.40">
    <property type="entry name" value="lambda repressor-like DNA-binding domains"/>
    <property type="match status" value="1"/>
</dbReference>
<feature type="domain" description="HTH cro/C1-type" evidence="1">
    <location>
        <begin position="1"/>
        <end position="46"/>
    </location>
</feature>
<accession>A0A3N2CTW6</accession>
<dbReference type="OrthoDB" id="5584941at2"/>
<evidence type="ECO:0000313" key="3">
    <source>
        <dbReference type="Proteomes" id="UP000281738"/>
    </source>
</evidence>
<sequence length="51" mass="5168">MTQEATASAAGVSVQMIRRLEAGTANPTLGTLHAVAGALDTNMVVLLQSTV</sequence>
<organism evidence="2 3">
    <name type="scientific">Nocardioides aurantiacus</name>
    <dbReference type="NCBI Taxonomy" id="86796"/>
    <lineage>
        <taxon>Bacteria</taxon>
        <taxon>Bacillati</taxon>
        <taxon>Actinomycetota</taxon>
        <taxon>Actinomycetes</taxon>
        <taxon>Propionibacteriales</taxon>
        <taxon>Nocardioidaceae</taxon>
        <taxon>Nocardioides</taxon>
    </lineage>
</organism>
<dbReference type="AlphaFoldDB" id="A0A3N2CTW6"/>
<protein>
    <submittedName>
        <fullName evidence="2">Helix-turn-helix protein</fullName>
    </submittedName>
</protein>